<feature type="non-terminal residue" evidence="1">
    <location>
        <position position="1"/>
    </location>
</feature>
<comment type="caution">
    <text evidence="1">The sequence shown here is derived from an EMBL/GenBank/DDBJ whole genome shotgun (WGS) entry which is preliminary data.</text>
</comment>
<sequence length="55" mass="5895">SGSSEQSCPYAQLFKGMTQASILSGTPNGSQIRMESQTLDQQTVLDFHSSMGAQQ</sequence>
<name>A0ABS8SLY4_DATST</name>
<reference evidence="1 2" key="1">
    <citation type="journal article" date="2021" name="BMC Genomics">
        <title>Datura genome reveals duplications of psychoactive alkaloid biosynthetic genes and high mutation rate following tissue culture.</title>
        <authorList>
            <person name="Rajewski A."/>
            <person name="Carter-House D."/>
            <person name="Stajich J."/>
            <person name="Litt A."/>
        </authorList>
    </citation>
    <scope>NUCLEOTIDE SEQUENCE [LARGE SCALE GENOMIC DNA]</scope>
    <source>
        <strain evidence="1">AR-01</strain>
    </source>
</reference>
<organism evidence="1 2">
    <name type="scientific">Datura stramonium</name>
    <name type="common">Jimsonweed</name>
    <name type="synonym">Common thornapple</name>
    <dbReference type="NCBI Taxonomy" id="4076"/>
    <lineage>
        <taxon>Eukaryota</taxon>
        <taxon>Viridiplantae</taxon>
        <taxon>Streptophyta</taxon>
        <taxon>Embryophyta</taxon>
        <taxon>Tracheophyta</taxon>
        <taxon>Spermatophyta</taxon>
        <taxon>Magnoliopsida</taxon>
        <taxon>eudicotyledons</taxon>
        <taxon>Gunneridae</taxon>
        <taxon>Pentapetalae</taxon>
        <taxon>asterids</taxon>
        <taxon>lamiids</taxon>
        <taxon>Solanales</taxon>
        <taxon>Solanaceae</taxon>
        <taxon>Solanoideae</taxon>
        <taxon>Datureae</taxon>
        <taxon>Datura</taxon>
    </lineage>
</organism>
<evidence type="ECO:0000313" key="1">
    <source>
        <dbReference type="EMBL" id="MCD7459959.1"/>
    </source>
</evidence>
<accession>A0ABS8SLY4</accession>
<dbReference type="Proteomes" id="UP000823775">
    <property type="component" value="Unassembled WGS sequence"/>
</dbReference>
<keyword evidence="2" id="KW-1185">Reference proteome</keyword>
<gene>
    <name evidence="1" type="ORF">HAX54_042402</name>
</gene>
<evidence type="ECO:0000313" key="2">
    <source>
        <dbReference type="Proteomes" id="UP000823775"/>
    </source>
</evidence>
<dbReference type="EMBL" id="JACEIK010000624">
    <property type="protein sequence ID" value="MCD7459959.1"/>
    <property type="molecule type" value="Genomic_DNA"/>
</dbReference>
<protein>
    <submittedName>
        <fullName evidence="1">Uncharacterized protein</fullName>
    </submittedName>
</protein>
<proteinExistence type="predicted"/>